<dbReference type="Gene3D" id="3.10.620.30">
    <property type="match status" value="1"/>
</dbReference>
<proteinExistence type="predicted"/>
<feature type="transmembrane region" description="Helical" evidence="2">
    <location>
        <begin position="74"/>
        <end position="96"/>
    </location>
</feature>
<dbReference type="InterPro" id="IPR002931">
    <property type="entry name" value="Transglutaminase-like"/>
</dbReference>
<feature type="transmembrane region" description="Helical" evidence="2">
    <location>
        <begin position="275"/>
        <end position="296"/>
    </location>
</feature>
<protein>
    <submittedName>
        <fullName evidence="5">Transglutaminase-like superfamily protein</fullName>
    </submittedName>
</protein>
<dbReference type="PANTHER" id="PTHR42736">
    <property type="entry name" value="PROTEIN-GLUTAMINE GAMMA-GLUTAMYLTRANSFERASE"/>
    <property type="match status" value="1"/>
</dbReference>
<dbReference type="AlphaFoldDB" id="A0A1G6VRS6"/>
<evidence type="ECO:0000313" key="5">
    <source>
        <dbReference type="EMBL" id="SDD55687.1"/>
    </source>
</evidence>
<keyword evidence="2" id="KW-0472">Membrane</keyword>
<dbReference type="InterPro" id="IPR052901">
    <property type="entry name" value="Bact_TGase-like"/>
</dbReference>
<dbReference type="Proteomes" id="UP000198546">
    <property type="component" value="Chromosome i"/>
</dbReference>
<feature type="transmembrane region" description="Helical" evidence="2">
    <location>
        <begin position="129"/>
        <end position="148"/>
    </location>
</feature>
<dbReference type="Pfam" id="PF11992">
    <property type="entry name" value="TgpA_N"/>
    <property type="match status" value="1"/>
</dbReference>
<dbReference type="EMBL" id="LT629688">
    <property type="protein sequence ID" value="SDD55687.1"/>
    <property type="molecule type" value="Genomic_DNA"/>
</dbReference>
<sequence>MSGWTSPTATTPTTTGPTGDGERRPGWRHVRSAAATMPEQDPSSSRVTLDQVDDRTAPGLTLAGLRGRDRWLRVGVDVAALLVLHVLAAVTFQLTFGGRQVWVAAVGGAVVGLAVGVVGAWRRLPTWQVAVLVVAGYLLLGGALALPATTTWGLPGLTTLSDLVYGAVTAWKGLLTVDAPVEGIGTLMIVPLLTMLLSGVVGASVALRSSRPTLAWAAPAAAVLVGISSGIAESFLPVLVGVGFALVALTWTAHRRDSTQQSLLGQRRTTRWQSALMGAGVLAVAACVAGFSAPLVSPDAYRTVLRDEVEPPLDVLEYPSPLQSFRGHLKDHEEDTLLTVSGLPEDAAVRLATLDAYDGITFNVSNADALGPDAGLFKRMGRTVPEDVEGRRATVTVTVGGYDDIWLPTVGKVTGAEFTSARGGAIAENLFYNRVSGTAISTVGVREGDVYRLDVVVPRQPTSAEIEAAEAGEDELPPAEPVPDSLADTAQQWSAGASSAGAAVVAIEQELRRGFYSNGLEGDAPSASGHSVARLQTLVEEEQMIGDEEQYAVAMALAARSLGVPSRVVYGFQPESAGEVAIRGGDVTAWTEVQLEGLGWVILRPTPDKSQAPEPDESEREAKPRPQVDNPPPPPERPDYPPPDNTPPEEPRTDEDDRSRIDWGLVLLVAAAVGVPLLLLGLPVALVLGLKARRRKARLLAETMSDRVAGGWAEVVDRARDLGLVPVPAATRSEVARSVTERFPTAAEGPVQPHDLAWRADVSTFGPRQPSATQVDLYWQGVDELRRSMGRSVGWWGRLRAALSPVSLRPWR</sequence>
<evidence type="ECO:0000259" key="4">
    <source>
        <dbReference type="Pfam" id="PF11992"/>
    </source>
</evidence>
<dbReference type="InterPro" id="IPR021878">
    <property type="entry name" value="TgpA_N"/>
</dbReference>
<reference evidence="5 6" key="1">
    <citation type="submission" date="2016-10" db="EMBL/GenBank/DDBJ databases">
        <authorList>
            <person name="de Groot N.N."/>
        </authorList>
    </citation>
    <scope>NUCLEOTIDE SEQUENCE [LARGE SCALE GENOMIC DNA]</scope>
    <source>
        <strain evidence="5 6">MON 2.2</strain>
    </source>
</reference>
<feature type="transmembrane region" description="Helical" evidence="2">
    <location>
        <begin position="238"/>
        <end position="254"/>
    </location>
</feature>
<name>A0A1G6VRS6_9ACTN</name>
<dbReference type="OrthoDB" id="3651060at2"/>
<feature type="region of interest" description="Disordered" evidence="1">
    <location>
        <begin position="604"/>
        <end position="657"/>
    </location>
</feature>
<dbReference type="PANTHER" id="PTHR42736:SF1">
    <property type="entry name" value="PROTEIN-GLUTAMINE GAMMA-GLUTAMYLTRANSFERASE"/>
    <property type="match status" value="1"/>
</dbReference>
<dbReference type="Pfam" id="PF01841">
    <property type="entry name" value="Transglut_core"/>
    <property type="match status" value="1"/>
</dbReference>
<accession>A0A1G6VRS6</accession>
<organism evidence="5 6">
    <name type="scientific">Auraticoccus monumenti</name>
    <dbReference type="NCBI Taxonomy" id="675864"/>
    <lineage>
        <taxon>Bacteria</taxon>
        <taxon>Bacillati</taxon>
        <taxon>Actinomycetota</taxon>
        <taxon>Actinomycetes</taxon>
        <taxon>Propionibacteriales</taxon>
        <taxon>Propionibacteriaceae</taxon>
        <taxon>Auraticoccus</taxon>
    </lineage>
</organism>
<dbReference type="STRING" id="675864.SAMN04489747_1225"/>
<evidence type="ECO:0000259" key="3">
    <source>
        <dbReference type="Pfam" id="PF01841"/>
    </source>
</evidence>
<keyword evidence="6" id="KW-1185">Reference proteome</keyword>
<gene>
    <name evidence="5" type="ORF">SAMN04489747_1225</name>
</gene>
<feature type="transmembrane region" description="Helical" evidence="2">
    <location>
        <begin position="102"/>
        <end position="122"/>
    </location>
</feature>
<feature type="compositionally biased region" description="Pro residues" evidence="1">
    <location>
        <begin position="629"/>
        <end position="648"/>
    </location>
</feature>
<dbReference type="SUPFAM" id="SSF54001">
    <property type="entry name" value="Cysteine proteinases"/>
    <property type="match status" value="1"/>
</dbReference>
<feature type="domain" description="Protein-glutamine gamma-glutamyltransferase TgpA N-terminal" evidence="4">
    <location>
        <begin position="86"/>
        <end position="460"/>
    </location>
</feature>
<dbReference type="InterPro" id="IPR038765">
    <property type="entry name" value="Papain-like_cys_pep_sf"/>
</dbReference>
<evidence type="ECO:0000313" key="6">
    <source>
        <dbReference type="Proteomes" id="UP000198546"/>
    </source>
</evidence>
<evidence type="ECO:0000256" key="1">
    <source>
        <dbReference type="SAM" id="MobiDB-lite"/>
    </source>
</evidence>
<keyword evidence="2" id="KW-1133">Transmembrane helix</keyword>
<feature type="transmembrane region" description="Helical" evidence="2">
    <location>
        <begin position="184"/>
        <end position="207"/>
    </location>
</feature>
<feature type="transmembrane region" description="Helical" evidence="2">
    <location>
        <begin position="663"/>
        <end position="690"/>
    </location>
</feature>
<feature type="compositionally biased region" description="Low complexity" evidence="1">
    <location>
        <begin position="1"/>
        <end position="17"/>
    </location>
</feature>
<evidence type="ECO:0000256" key="2">
    <source>
        <dbReference type="SAM" id="Phobius"/>
    </source>
</evidence>
<feature type="transmembrane region" description="Helical" evidence="2">
    <location>
        <begin position="214"/>
        <end position="232"/>
    </location>
</feature>
<feature type="region of interest" description="Disordered" evidence="1">
    <location>
        <begin position="1"/>
        <end position="26"/>
    </location>
</feature>
<dbReference type="RefSeq" id="WP_090591570.1">
    <property type="nucleotide sequence ID" value="NZ_LT629688.1"/>
</dbReference>
<feature type="domain" description="Transglutaminase-like" evidence="3">
    <location>
        <begin position="489"/>
        <end position="604"/>
    </location>
</feature>
<keyword evidence="2" id="KW-0812">Transmembrane</keyword>